<evidence type="ECO:0000256" key="1">
    <source>
        <dbReference type="SAM" id="Phobius"/>
    </source>
</evidence>
<evidence type="ECO:0000313" key="3">
    <source>
        <dbReference type="Proteomes" id="UP001168363"/>
    </source>
</evidence>
<keyword evidence="1" id="KW-0812">Transmembrane</keyword>
<keyword evidence="3" id="KW-1185">Reference proteome</keyword>
<organism evidence="2 3">
    <name type="scientific">Nocardioides cremeus</name>
    <dbReference type="NCBI Taxonomy" id="3058044"/>
    <lineage>
        <taxon>Bacteria</taxon>
        <taxon>Bacillati</taxon>
        <taxon>Actinomycetota</taxon>
        <taxon>Actinomycetes</taxon>
        <taxon>Propionibacteriales</taxon>
        <taxon>Nocardioidaceae</taxon>
        <taxon>Nocardioides</taxon>
    </lineage>
</organism>
<sequence length="162" mass="16960">MDEKLADLAAQGYDVGNDPRERARRRRRHRLALVLGSLLLLALGLGGVVGLDRVDRQRAEAVLPDLAAALDDRVEEADAGRGGPAPLAEVADAFLEDPPVDLPDAGTYLLADPASRDEPLSACVELDPRLGASGYSCVPLAEPDAEPTSPVGGVAFFVVGPE</sequence>
<gene>
    <name evidence="2" type="ORF">QWJ41_09735</name>
</gene>
<evidence type="ECO:0000313" key="2">
    <source>
        <dbReference type="EMBL" id="MDO3395998.1"/>
    </source>
</evidence>
<accession>A0ABT8TS60</accession>
<feature type="transmembrane region" description="Helical" evidence="1">
    <location>
        <begin position="31"/>
        <end position="51"/>
    </location>
</feature>
<keyword evidence="1" id="KW-1133">Transmembrane helix</keyword>
<reference evidence="2" key="1">
    <citation type="submission" date="2023-06" db="EMBL/GenBank/DDBJ databases">
        <title>Genome sequence of Nocardioides sp. SOB44.</title>
        <authorList>
            <person name="Zhang G."/>
        </authorList>
    </citation>
    <scope>NUCLEOTIDE SEQUENCE</scope>
    <source>
        <strain evidence="2">SOB44</strain>
    </source>
</reference>
<protein>
    <submittedName>
        <fullName evidence="2">Uncharacterized protein</fullName>
    </submittedName>
</protein>
<comment type="caution">
    <text evidence="2">The sequence shown here is derived from an EMBL/GenBank/DDBJ whole genome shotgun (WGS) entry which is preliminary data.</text>
</comment>
<dbReference type="RefSeq" id="WP_302707727.1">
    <property type="nucleotide sequence ID" value="NZ_JAULSC010000007.1"/>
</dbReference>
<dbReference type="Proteomes" id="UP001168363">
    <property type="component" value="Unassembled WGS sequence"/>
</dbReference>
<proteinExistence type="predicted"/>
<dbReference type="EMBL" id="JAULSC010000007">
    <property type="protein sequence ID" value="MDO3395998.1"/>
    <property type="molecule type" value="Genomic_DNA"/>
</dbReference>
<keyword evidence="1" id="KW-0472">Membrane</keyword>
<name>A0ABT8TS60_9ACTN</name>